<reference evidence="10" key="1">
    <citation type="submission" date="2018-11" db="EMBL/GenBank/DDBJ databases">
        <authorList>
            <person name="Alioto T."/>
            <person name="Alioto T."/>
        </authorList>
    </citation>
    <scope>NUCLEOTIDE SEQUENCE</scope>
</reference>
<keyword evidence="7" id="KW-0325">Glycoprotein</keyword>
<comment type="subcellular location">
    <subcellularLocation>
        <location evidence="1">Membrane</location>
        <topology evidence="1">Single-pass type I membrane protein</topology>
    </subcellularLocation>
</comment>
<proteinExistence type="predicted"/>
<evidence type="ECO:0000256" key="5">
    <source>
        <dbReference type="ARBA" id="ARBA00023136"/>
    </source>
</evidence>
<feature type="transmembrane region" description="Helical" evidence="8">
    <location>
        <begin position="76"/>
        <end position="95"/>
    </location>
</feature>
<dbReference type="EMBL" id="UYJE01003724">
    <property type="protein sequence ID" value="VDI21868.1"/>
    <property type="molecule type" value="Genomic_DNA"/>
</dbReference>
<evidence type="ECO:0000256" key="3">
    <source>
        <dbReference type="ARBA" id="ARBA00022729"/>
    </source>
</evidence>
<dbReference type="PROSITE" id="PS50262">
    <property type="entry name" value="G_PROTEIN_RECEP_F1_2"/>
    <property type="match status" value="1"/>
</dbReference>
<organism evidence="10 11">
    <name type="scientific">Mytilus galloprovincialis</name>
    <name type="common">Mediterranean mussel</name>
    <dbReference type="NCBI Taxonomy" id="29158"/>
    <lineage>
        <taxon>Eukaryota</taxon>
        <taxon>Metazoa</taxon>
        <taxon>Spiralia</taxon>
        <taxon>Lophotrochozoa</taxon>
        <taxon>Mollusca</taxon>
        <taxon>Bivalvia</taxon>
        <taxon>Autobranchia</taxon>
        <taxon>Pteriomorphia</taxon>
        <taxon>Mytilida</taxon>
        <taxon>Mytiloidea</taxon>
        <taxon>Mytilidae</taxon>
        <taxon>Mytilinae</taxon>
        <taxon>Mytilus</taxon>
    </lineage>
</organism>
<dbReference type="InterPro" id="IPR001828">
    <property type="entry name" value="ANF_lig-bd_rcpt"/>
</dbReference>
<dbReference type="CDD" id="cd06352">
    <property type="entry name" value="PBP1_NPR_GC-like"/>
    <property type="match status" value="1"/>
</dbReference>
<dbReference type="OrthoDB" id="6158579at2759"/>
<keyword evidence="2 8" id="KW-0812">Transmembrane</keyword>
<dbReference type="GO" id="GO:0017046">
    <property type="term" value="F:peptide hormone binding"/>
    <property type="evidence" value="ECO:0007669"/>
    <property type="project" value="TreeGrafter"/>
</dbReference>
<keyword evidence="6" id="KW-0675">Receptor</keyword>
<dbReference type="GO" id="GO:0004930">
    <property type="term" value="F:G protein-coupled receptor activity"/>
    <property type="evidence" value="ECO:0007669"/>
    <property type="project" value="InterPro"/>
</dbReference>
<dbReference type="PANTHER" id="PTHR44755">
    <property type="entry name" value="NATRIURETIC PEPTIDE RECEPTOR 3-RELATED"/>
    <property type="match status" value="1"/>
</dbReference>
<dbReference type="InterPro" id="IPR052612">
    <property type="entry name" value="ANP_Clearance_Receptor"/>
</dbReference>
<evidence type="ECO:0000256" key="1">
    <source>
        <dbReference type="ARBA" id="ARBA00004479"/>
    </source>
</evidence>
<evidence type="ECO:0000259" key="9">
    <source>
        <dbReference type="PROSITE" id="PS50262"/>
    </source>
</evidence>
<dbReference type="InterPro" id="IPR000276">
    <property type="entry name" value="GPCR_Rhodpsn"/>
</dbReference>
<keyword evidence="3" id="KW-0732">Signal</keyword>
<dbReference type="PANTHER" id="PTHR44755:SF8">
    <property type="entry name" value="RECEPTOR LIGAND BINDING REGION DOMAIN-CONTAINING PROTEIN"/>
    <property type="match status" value="1"/>
</dbReference>
<evidence type="ECO:0000313" key="11">
    <source>
        <dbReference type="Proteomes" id="UP000596742"/>
    </source>
</evidence>
<dbReference type="Gene3D" id="1.20.1070.10">
    <property type="entry name" value="Rhodopsin 7-helix transmembrane proteins"/>
    <property type="match status" value="1"/>
</dbReference>
<dbReference type="AlphaFoldDB" id="A0A8B6DPI6"/>
<evidence type="ECO:0000256" key="8">
    <source>
        <dbReference type="SAM" id="Phobius"/>
    </source>
</evidence>
<keyword evidence="11" id="KW-1185">Reference proteome</keyword>
<keyword evidence="4 8" id="KW-1133">Transmembrane helix</keyword>
<dbReference type="SUPFAM" id="SSF81321">
    <property type="entry name" value="Family A G protein-coupled receptor-like"/>
    <property type="match status" value="1"/>
</dbReference>
<gene>
    <name evidence="10" type="ORF">MGAL_10B073748</name>
</gene>
<keyword evidence="5 8" id="KW-0472">Membrane</keyword>
<dbReference type="Pfam" id="PF01094">
    <property type="entry name" value="ANF_receptor"/>
    <property type="match status" value="1"/>
</dbReference>
<dbReference type="Gene3D" id="3.40.50.2300">
    <property type="match status" value="2"/>
</dbReference>
<accession>A0A8B6DPI6</accession>
<evidence type="ECO:0000256" key="6">
    <source>
        <dbReference type="ARBA" id="ARBA00023170"/>
    </source>
</evidence>
<evidence type="ECO:0000256" key="4">
    <source>
        <dbReference type="ARBA" id="ARBA00022989"/>
    </source>
</evidence>
<dbReference type="InterPro" id="IPR028082">
    <property type="entry name" value="Peripla_BP_I"/>
</dbReference>
<name>A0A8B6DPI6_MYTGA</name>
<dbReference type="GO" id="GO:0016020">
    <property type="term" value="C:membrane"/>
    <property type="evidence" value="ECO:0007669"/>
    <property type="project" value="UniProtKB-SubCell"/>
</dbReference>
<evidence type="ECO:0000256" key="7">
    <source>
        <dbReference type="ARBA" id="ARBA00023180"/>
    </source>
</evidence>
<dbReference type="Proteomes" id="UP000596742">
    <property type="component" value="Unassembled WGS sequence"/>
</dbReference>
<dbReference type="InterPro" id="IPR001170">
    <property type="entry name" value="ANPR/GUC"/>
</dbReference>
<feature type="domain" description="G-protein coupled receptors family 1 profile" evidence="9">
    <location>
        <begin position="55"/>
        <end position="93"/>
    </location>
</feature>
<comment type="caution">
    <text evidence="10">The sequence shown here is derived from an EMBL/GenBank/DDBJ whole genome shotgun (WGS) entry which is preliminary data.</text>
</comment>
<evidence type="ECO:0000256" key="2">
    <source>
        <dbReference type="ARBA" id="ARBA00022692"/>
    </source>
</evidence>
<dbReference type="InterPro" id="IPR017452">
    <property type="entry name" value="GPCR_Rhodpsn_7TM"/>
</dbReference>
<protein>
    <recommendedName>
        <fullName evidence="9">G-protein coupled receptors family 1 profile domain-containing protein</fullName>
    </recommendedName>
</protein>
<sequence length="445" mass="50471">MDYKVYSTLVVNTTINESDYWTDYDYDIQSFTMPLDEIIPVSFIYGITMILGIVGNVLVIYTIATYQRMKTITNTFLVSLASADLLVILVCVPSKERKSVDYQLRCCSFGVDVIGRLAASWNLPVITPVGTNAVLEDKNNFPTLTRLSYNMNSISQMYLSIFSWYNWTDVTIITDVTKSFFRIVKDSLMEAFQFAGINVERMLFNTSKTYDIGYHLKQARLRSRVIVVSCSGDTFREFMLIAHQLGMTTGEYVFIIISLFDGDTYLGDFGWKRNDSYDKLAATAFDSVLMVRLRYPTTAAFIEFDKDVTLRASTHYNYTFKVNPFITSMYEAFMIYASVVNETISEGGNLRDGRTITHKLWNREFVGLDGSIKINSNGDRKADFSLLDLDGTSVKYKVVANYLGLDGKLVFNDSIGIHWPKNRGPPLNRPLCGYTGNDPRCDTTG</sequence>
<dbReference type="PRINTS" id="PR00255">
    <property type="entry name" value="NATPEPTIDER"/>
</dbReference>
<evidence type="ECO:0000313" key="10">
    <source>
        <dbReference type="EMBL" id="VDI21868.1"/>
    </source>
</evidence>
<feature type="transmembrane region" description="Helical" evidence="8">
    <location>
        <begin position="43"/>
        <end position="64"/>
    </location>
</feature>
<dbReference type="Pfam" id="PF00001">
    <property type="entry name" value="7tm_1"/>
    <property type="match status" value="1"/>
</dbReference>
<dbReference type="SUPFAM" id="SSF53822">
    <property type="entry name" value="Periplasmic binding protein-like I"/>
    <property type="match status" value="1"/>
</dbReference>